<dbReference type="Gene3D" id="3.40.50.1000">
    <property type="entry name" value="HAD superfamily/HAD-like"/>
    <property type="match status" value="1"/>
</dbReference>
<keyword evidence="1" id="KW-0479">Metal-binding</keyword>
<dbReference type="InterPro" id="IPR023214">
    <property type="entry name" value="HAD_sf"/>
</dbReference>
<dbReference type="InterPro" id="IPR050582">
    <property type="entry name" value="HAD-like_SerB"/>
</dbReference>
<dbReference type="OrthoDB" id="9784466at2"/>
<dbReference type="RefSeq" id="WP_157613431.1">
    <property type="nucleotide sequence ID" value="NZ_CP046622.1"/>
</dbReference>
<dbReference type="PANTHER" id="PTHR43344">
    <property type="entry name" value="PHOSPHOSERINE PHOSPHATASE"/>
    <property type="match status" value="1"/>
</dbReference>
<dbReference type="GO" id="GO:0016787">
    <property type="term" value="F:hydrolase activity"/>
    <property type="evidence" value="ECO:0007669"/>
    <property type="project" value="UniProtKB-KW"/>
</dbReference>
<proteinExistence type="predicted"/>
<reference evidence="4 5" key="1">
    <citation type="submission" date="2019-12" db="EMBL/GenBank/DDBJ databases">
        <title>Hybrid Genome Assemblies of two High G+C Isolates from Undergraduate Microbiology Courses.</title>
        <authorList>
            <person name="Ne Ville C.J."/>
            <person name="Enright D."/>
            <person name="Hernandez I."/>
            <person name="Dodsworth J."/>
            <person name="Orwin P.M."/>
        </authorList>
    </citation>
    <scope>NUCLEOTIDE SEQUENCE [LARGE SCALE GENOMIC DNA]</scope>
    <source>
        <strain evidence="4 5">CSUSB</strain>
    </source>
</reference>
<dbReference type="GO" id="GO:0046872">
    <property type="term" value="F:metal ion binding"/>
    <property type="evidence" value="ECO:0007669"/>
    <property type="project" value="UniProtKB-KW"/>
</dbReference>
<evidence type="ECO:0000313" key="5">
    <source>
        <dbReference type="Proteomes" id="UP000425817"/>
    </source>
</evidence>
<dbReference type="EMBL" id="CP046622">
    <property type="protein sequence ID" value="QGW82051.1"/>
    <property type="molecule type" value="Genomic_DNA"/>
</dbReference>
<organism evidence="4 5">
    <name type="scientific">Variovorax paradoxus</name>
    <dbReference type="NCBI Taxonomy" id="34073"/>
    <lineage>
        <taxon>Bacteria</taxon>
        <taxon>Pseudomonadati</taxon>
        <taxon>Pseudomonadota</taxon>
        <taxon>Betaproteobacteria</taxon>
        <taxon>Burkholderiales</taxon>
        <taxon>Comamonadaceae</taxon>
        <taxon>Variovorax</taxon>
    </lineage>
</organism>
<evidence type="ECO:0000256" key="3">
    <source>
        <dbReference type="ARBA" id="ARBA00022842"/>
    </source>
</evidence>
<dbReference type="Gene3D" id="1.20.1440.100">
    <property type="entry name" value="SG protein - dephosphorylation function"/>
    <property type="match status" value="1"/>
</dbReference>
<dbReference type="Pfam" id="PF12710">
    <property type="entry name" value="HAD"/>
    <property type="match status" value="1"/>
</dbReference>
<sequence length="218" mass="24177">MKLALFDLDHTLIPFDSGMAWTRFLVGRGVLPADAEMVYLGYCQQYVDGTLDIRELHRVSVAPLASFGMAMLRKWAAEFEAEIEPRVPDQMRALVRKHQEAGHLCAIVTATTRFIAEPFGRVFGVADVLATRSLVIDDTLDGGIDGDPCFGVHKLAHVNEWLALRGTRLDALEQSWFYSDSASDLPLLEAVSDPVAVAPDERLRARVLKAGWPVLERS</sequence>
<evidence type="ECO:0000256" key="2">
    <source>
        <dbReference type="ARBA" id="ARBA00022801"/>
    </source>
</evidence>
<dbReference type="Proteomes" id="UP000425817">
    <property type="component" value="Chromosome"/>
</dbReference>
<dbReference type="NCBIfam" id="TIGR01490">
    <property type="entry name" value="HAD-SF-IB-hyp1"/>
    <property type="match status" value="1"/>
</dbReference>
<dbReference type="NCBIfam" id="TIGR01488">
    <property type="entry name" value="HAD-SF-IB"/>
    <property type="match status" value="1"/>
</dbReference>
<gene>
    <name evidence="4" type="ORF">GOQ09_10830</name>
</gene>
<keyword evidence="3" id="KW-0460">Magnesium</keyword>
<dbReference type="InterPro" id="IPR036412">
    <property type="entry name" value="HAD-like_sf"/>
</dbReference>
<name>A0A6I6HEA9_VARPD</name>
<dbReference type="InterPro" id="IPR006385">
    <property type="entry name" value="HAD_hydro_SerB1"/>
</dbReference>
<evidence type="ECO:0000256" key="1">
    <source>
        <dbReference type="ARBA" id="ARBA00022723"/>
    </source>
</evidence>
<keyword evidence="2 4" id="KW-0378">Hydrolase</keyword>
<dbReference type="PANTHER" id="PTHR43344:SF13">
    <property type="entry name" value="PHOSPHATASE RV3661-RELATED"/>
    <property type="match status" value="1"/>
</dbReference>
<dbReference type="AlphaFoldDB" id="A0A6I6HEA9"/>
<protein>
    <submittedName>
        <fullName evidence="4">HAD-IB family hydrolase</fullName>
    </submittedName>
</protein>
<evidence type="ECO:0000313" key="4">
    <source>
        <dbReference type="EMBL" id="QGW82051.1"/>
    </source>
</evidence>
<accession>A0A6I6HEA9</accession>
<dbReference type="SUPFAM" id="SSF56784">
    <property type="entry name" value="HAD-like"/>
    <property type="match status" value="1"/>
</dbReference>